<sequence length="213" mass="22399">MASIDPANSGELSAAQKLMQKHAESTPHAVTVEDVPDVDLPKPVNDASGSWAAPMSSTAAGKQKEKQSSLDTQSHELFPELGAPKGKAANVAPIWSAKNGAPKQNGTNGGAPRTATPPAPASGPGTQGPPPVMSIPGRKVESVTLEPQFIMERTKLRKPIPEILRELNRKSRANISMSSASNGRIKFDATGPQDVAQQALKDLVAQIGRRVCF</sequence>
<dbReference type="EMBL" id="JANJQO010002148">
    <property type="protein sequence ID" value="KAJ2967933.1"/>
    <property type="molecule type" value="Genomic_DNA"/>
</dbReference>
<gene>
    <name evidence="1" type="ORF">NQ176_g9426</name>
</gene>
<evidence type="ECO:0000313" key="2">
    <source>
        <dbReference type="Proteomes" id="UP001143910"/>
    </source>
</evidence>
<name>A0ACC1MML4_9HYPO</name>
<comment type="caution">
    <text evidence="1">The sequence shown here is derived from an EMBL/GenBank/DDBJ whole genome shotgun (WGS) entry which is preliminary data.</text>
</comment>
<keyword evidence="2" id="KW-1185">Reference proteome</keyword>
<organism evidence="1 2">
    <name type="scientific">Zarea fungicola</name>
    <dbReference type="NCBI Taxonomy" id="93591"/>
    <lineage>
        <taxon>Eukaryota</taxon>
        <taxon>Fungi</taxon>
        <taxon>Dikarya</taxon>
        <taxon>Ascomycota</taxon>
        <taxon>Pezizomycotina</taxon>
        <taxon>Sordariomycetes</taxon>
        <taxon>Hypocreomycetidae</taxon>
        <taxon>Hypocreales</taxon>
        <taxon>Cordycipitaceae</taxon>
        <taxon>Zarea</taxon>
    </lineage>
</organism>
<protein>
    <submittedName>
        <fullName evidence="1">Uncharacterized protein</fullName>
    </submittedName>
</protein>
<reference evidence="1" key="1">
    <citation type="submission" date="2022-08" db="EMBL/GenBank/DDBJ databases">
        <title>Genome Sequence of Lecanicillium fungicola.</title>
        <authorList>
            <person name="Buettner E."/>
        </authorList>
    </citation>
    <scope>NUCLEOTIDE SEQUENCE</scope>
    <source>
        <strain evidence="1">Babe33</strain>
    </source>
</reference>
<evidence type="ECO:0000313" key="1">
    <source>
        <dbReference type="EMBL" id="KAJ2967933.1"/>
    </source>
</evidence>
<dbReference type="Proteomes" id="UP001143910">
    <property type="component" value="Unassembled WGS sequence"/>
</dbReference>
<accession>A0ACC1MML4</accession>
<proteinExistence type="predicted"/>